<comment type="domain">
    <text evidence="7">Contains a pseudokinase domain. The protein kinase domain is predicted to be catalytically inactive because some of the residues important for catalytic activity are substituted and it lacks the equivalent of the binding site for a peptide substrate. However, it has retained an ATP-binding site and ATP-binding is required for mRNA degradation, stimulating the activity of the PAN2 nuclease in vitro. The nucleotide-binding site is juxtaposed to the RNase active site of PAN2 in the complex and may actually bind nucleosides of a poly(A) RNA rather than ATP, feeding the poly(A)-tail to the active site of the deadenylase and thus increasing the efficiency with which this distributive enzyme degrades oligo(A) RNAs.</text>
</comment>
<comment type="subunit">
    <text evidence="7">Homodimer. Forms a heterotrimer with a catalytic subunit PAN2 to form the poly(A)-nuclease (PAN) deadenylation complex. Interacts (via PAM-2 motif) with poly(A)-binding protein PAB1 (via PABC domain), conferring substrate specificity of the enzyme complex.</text>
</comment>
<dbReference type="InterPro" id="IPR000719">
    <property type="entry name" value="Prot_kinase_dom"/>
</dbReference>
<feature type="binding site" evidence="7">
    <location>
        <begin position="358"/>
        <end position="365"/>
    </location>
    <ligand>
        <name>ATP</name>
        <dbReference type="ChEBI" id="CHEBI:30616"/>
    </ligand>
</feature>
<dbReference type="GO" id="GO:0008143">
    <property type="term" value="F:poly(A) binding"/>
    <property type="evidence" value="ECO:0007669"/>
    <property type="project" value="TreeGrafter"/>
</dbReference>
<feature type="region of interest" description="Knob domain" evidence="7">
    <location>
        <begin position="569"/>
        <end position="704"/>
    </location>
</feature>
<sequence>MAAGNRMSGDARRLPSSNYRFENQRPMSSQSCRNGPQCRKYQEGTCNYNHDFSGAFQANGLSKKSLNVDSPSFTPTFTPKMGNAQPVVKPLGLSPKAAAAASFTPRGSGAATPAGASHVKVPSGEFVPGQAFQPQQFQEFTPGQNFLPQSQIDAHQSSLQSPLGAYNDPFLNQQAGISSLDGSHQQFNAFGQAAPAVAGQQFYQETSGFKYPLNYHLSAAVGPRRDNMMAYQRASADFFISDDLREELHKKADAALQTFPNSTLPPQIEHFHSLVALDTNTQRTQSLFGYSTWIYKATSAKDGHQYALRRIEGFRLTSEHAITTFQPWKRVSNASVVHIHDAFTGKWFGDSSLIVVTDYHPLSQTLAEKHFAPGRSVRGASLIVPENDLWTYVVQLASALQSIHEAGLAARTVTASKVLVTSKGRLRLGGCGVLDILRHDQGQSIAELQRADLQDLGRLVLSIAARNQTAHQNTEKTIQLISRTYSDQFRACLSWLLSPPALAKEGGMSPPDEAAVSNYTVGGLLTKIADKILAAFDSTLHADDSLTDNLMRELENGRLARLLMKINIILDRPDVSIEPHGNRNPAPLNQPGTAWSEIGERYPLQLFRDYVFHQVDHDGRPMMNLGHIVMSLNKLDAGIDEEVQLISRDEQTMLVSSYKCPSSPPALSFFVTSSSDINLDTAQILKRCFENAWADLNKASTARR</sequence>
<dbReference type="GO" id="GO:0031251">
    <property type="term" value="C:PAN complex"/>
    <property type="evidence" value="ECO:0007669"/>
    <property type="project" value="UniProtKB-UniRule"/>
</dbReference>
<dbReference type="Proteomes" id="UP001138500">
    <property type="component" value="Unassembled WGS sequence"/>
</dbReference>
<evidence type="ECO:0000256" key="6">
    <source>
        <dbReference type="ARBA" id="ARBA00023054"/>
    </source>
</evidence>
<evidence type="ECO:0000256" key="4">
    <source>
        <dbReference type="ARBA" id="ARBA00022741"/>
    </source>
</evidence>
<dbReference type="GO" id="GO:0004672">
    <property type="term" value="F:protein kinase activity"/>
    <property type="evidence" value="ECO:0007669"/>
    <property type="project" value="InterPro"/>
</dbReference>
<comment type="domain">
    <text evidence="7">The N-terminal zinc finger binds to poly(A) RNA.</text>
</comment>
<dbReference type="OrthoDB" id="204958at2759"/>
<keyword evidence="3 7" id="KW-0507">mRNA processing</keyword>
<dbReference type="HAMAP" id="MF_03181">
    <property type="entry name" value="PAN3"/>
    <property type="match status" value="1"/>
</dbReference>
<evidence type="ECO:0000313" key="11">
    <source>
        <dbReference type="Proteomes" id="UP001138500"/>
    </source>
</evidence>
<dbReference type="Gene3D" id="1.10.287.3700">
    <property type="match status" value="1"/>
</dbReference>
<accession>A0A9W7SRT3</accession>
<proteinExistence type="inferred from homology"/>
<dbReference type="Gene3D" id="1.10.510.10">
    <property type="entry name" value="Transferase(Phosphotransferase) domain 1"/>
    <property type="match status" value="1"/>
</dbReference>
<feature type="coiled-coil region" evidence="7">
    <location>
        <begin position="530"/>
        <end position="568"/>
    </location>
</feature>
<gene>
    <name evidence="7" type="primary">PAN3</name>
    <name evidence="10" type="ORF">Tdes44962_MAKER02879</name>
</gene>
<dbReference type="InterPro" id="IPR041332">
    <property type="entry name" value="Pan3_CK"/>
</dbReference>
<comment type="function">
    <text evidence="7">Regulatory subunit of the poly(A)-nuclease (PAN) deadenylation complex, one of two cytoplasmic mRNA deadenylases involved in mRNA turnover. PAN specifically shortens poly(A) tails of RNA and the activity is stimulated by poly(A)-binding protein PAB1. PAN deadenylation is followed by rapid degradation of the shortened mRNA tails by the CCR4-NOT complex. Deadenylated mRNAs are then degraded by two alternative mechanisms, namely exosome-mediated 3'-5' exonucleolytic degradation, or deadenlyation-dependent mRNA decaping and subsequent 5'-3' exonucleolytic degradation by XRN1. May also be involved in post-transcriptional maturation of mRNA poly(A) tails. PAN3 acts as a positive regulator for PAN activity, recruiting the catalytic subunit PAN2 to mRNA via its interaction with RNA and with PAB1.</text>
</comment>
<dbReference type="InterPro" id="IPR011009">
    <property type="entry name" value="Kinase-like_dom_sf"/>
</dbReference>
<dbReference type="AlphaFoldDB" id="A0A9W7SRT3"/>
<dbReference type="InterPro" id="IPR030844">
    <property type="entry name" value="PAN3"/>
</dbReference>
<evidence type="ECO:0000256" key="3">
    <source>
        <dbReference type="ARBA" id="ARBA00022664"/>
    </source>
</evidence>
<evidence type="ECO:0000256" key="8">
    <source>
        <dbReference type="SAM" id="MobiDB-lite"/>
    </source>
</evidence>
<feature type="compositionally biased region" description="Polar residues" evidence="8">
    <location>
        <begin position="15"/>
        <end position="34"/>
    </location>
</feature>
<evidence type="ECO:0000256" key="7">
    <source>
        <dbReference type="HAMAP-Rule" id="MF_03181"/>
    </source>
</evidence>
<organism evidence="10 11">
    <name type="scientific">Teratosphaeria destructans</name>
    <dbReference type="NCBI Taxonomy" id="418781"/>
    <lineage>
        <taxon>Eukaryota</taxon>
        <taxon>Fungi</taxon>
        <taxon>Dikarya</taxon>
        <taxon>Ascomycota</taxon>
        <taxon>Pezizomycotina</taxon>
        <taxon>Dothideomycetes</taxon>
        <taxon>Dothideomycetidae</taxon>
        <taxon>Mycosphaerellales</taxon>
        <taxon>Teratosphaeriaceae</taxon>
        <taxon>Teratosphaeria</taxon>
    </lineage>
</organism>
<feature type="region of interest" description="Disordered" evidence="8">
    <location>
        <begin position="1"/>
        <end position="36"/>
    </location>
</feature>
<evidence type="ECO:0000256" key="5">
    <source>
        <dbReference type="ARBA" id="ARBA00022840"/>
    </source>
</evidence>
<comment type="subcellular location">
    <subcellularLocation>
        <location evidence="1 7">Cytoplasm</location>
    </subcellularLocation>
</comment>
<dbReference type="GO" id="GO:0000932">
    <property type="term" value="C:P-body"/>
    <property type="evidence" value="ECO:0007669"/>
    <property type="project" value="TreeGrafter"/>
</dbReference>
<name>A0A9W7SRT3_9PEZI</name>
<dbReference type="PANTHER" id="PTHR12272">
    <property type="entry name" value="DEADENYLATION COMPLEX SUBUNIT PAN3"/>
    <property type="match status" value="1"/>
</dbReference>
<comment type="caution">
    <text evidence="7">Lacks conserved residue(s) required for the propagation of feature annotation.</text>
</comment>
<feature type="binding site" evidence="7">
    <location>
        <begin position="416"/>
        <end position="417"/>
    </location>
    <ligand>
        <name>ATP</name>
        <dbReference type="ChEBI" id="CHEBI:30616"/>
    </ligand>
</feature>
<dbReference type="GO" id="GO:0006397">
    <property type="term" value="P:mRNA processing"/>
    <property type="evidence" value="ECO:0007669"/>
    <property type="project" value="UniProtKB-KW"/>
</dbReference>
<dbReference type="Pfam" id="PF18101">
    <property type="entry name" value="Pan3_CK"/>
    <property type="match status" value="1"/>
</dbReference>
<keyword evidence="11" id="KW-1185">Reference proteome</keyword>
<dbReference type="PROSITE" id="PS50011">
    <property type="entry name" value="PROTEIN_KINASE_DOM"/>
    <property type="match status" value="1"/>
</dbReference>
<dbReference type="PANTHER" id="PTHR12272:SF11">
    <property type="entry name" value="PAN2-PAN3 DEADENYLATION COMPLEX SUBUNIT PAN3"/>
    <property type="match status" value="1"/>
</dbReference>
<evidence type="ECO:0000256" key="1">
    <source>
        <dbReference type="ARBA" id="ARBA00004496"/>
    </source>
</evidence>
<dbReference type="GO" id="GO:0005524">
    <property type="term" value="F:ATP binding"/>
    <property type="evidence" value="ECO:0007669"/>
    <property type="project" value="UniProtKB-UniRule"/>
</dbReference>
<keyword evidence="2 7" id="KW-0963">Cytoplasm</keyword>
<protein>
    <recommendedName>
        <fullName evidence="7">PAN2-PAN3 deadenylation complex subunit PAN3</fullName>
    </recommendedName>
    <alternativeName>
        <fullName evidence="7">PAB1P-dependent poly(A)-specific ribonuclease</fullName>
    </alternativeName>
    <alternativeName>
        <fullName evidence="7">Poly(A)-nuclease deadenylation complex subunit 3</fullName>
        <shortName evidence="7">PAN deadenylation complex subunit 3</shortName>
    </alternativeName>
</protein>
<evidence type="ECO:0000259" key="9">
    <source>
        <dbReference type="PROSITE" id="PS50011"/>
    </source>
</evidence>
<reference evidence="10 11" key="1">
    <citation type="journal article" date="2018" name="IMA Fungus">
        <title>IMA Genome-F 10: Nine draft genome sequences of Claviceps purpurea s.lat., including C. arundinis, C. humidiphila, and C. cf. spartinae, pseudomolecules for the pitch canker pathogen Fusarium circinatum, draft genome of Davidsoniella eucalypti, Grosmannia galeiformis, Quambalaria eucalypti, and Teratosphaeria destructans.</title>
        <authorList>
            <person name="Wingfield B.D."/>
            <person name="Liu M."/>
            <person name="Nguyen H.D."/>
            <person name="Lane F.A."/>
            <person name="Morgan S.W."/>
            <person name="De Vos L."/>
            <person name="Wilken P.M."/>
            <person name="Duong T.A."/>
            <person name="Aylward J."/>
            <person name="Coetzee M.P."/>
            <person name="Dadej K."/>
            <person name="De Beer Z.W."/>
            <person name="Findlay W."/>
            <person name="Havenga M."/>
            <person name="Kolarik M."/>
            <person name="Menzies J.G."/>
            <person name="Naidoo K."/>
            <person name="Pochopski O."/>
            <person name="Shoukouhi P."/>
            <person name="Santana Q.C."/>
            <person name="Seifert K.A."/>
            <person name="Soal N."/>
            <person name="Steenkamp E.T."/>
            <person name="Tatham C.T."/>
            <person name="van der Nest M.A."/>
            <person name="Wingfield M.J."/>
        </authorList>
    </citation>
    <scope>NUCLEOTIDE SEQUENCE [LARGE SCALE GENOMIC DNA]</scope>
    <source>
        <strain evidence="10">CMW44962</strain>
    </source>
</reference>
<comment type="similarity">
    <text evidence="7">Belongs to the protein kinase superfamily. PAN3 family.</text>
</comment>
<comment type="domain">
    <text evidence="7">The pseudokinase domain, the coiled-coil (CC), and C-terminal knob domain (CK) form a structural unit (PKC) that forms an extensive high-affinity interaction surface for PAN2.</text>
</comment>
<feature type="domain" description="Protein kinase" evidence="9">
    <location>
        <begin position="277"/>
        <end position="704"/>
    </location>
</feature>
<evidence type="ECO:0000256" key="2">
    <source>
        <dbReference type="ARBA" id="ARBA00022490"/>
    </source>
</evidence>
<comment type="caution">
    <text evidence="10">The sequence shown here is derived from an EMBL/GenBank/DDBJ whole genome shotgun (WGS) entry which is preliminary data.</text>
</comment>
<feature type="binding site" evidence="7">
    <location>
        <position position="309"/>
    </location>
    <ligand>
        <name>ATP</name>
        <dbReference type="ChEBI" id="CHEBI:30616"/>
    </ligand>
</feature>
<dbReference type="GO" id="GO:0000289">
    <property type="term" value="P:nuclear-transcribed mRNA poly(A) tail shortening"/>
    <property type="evidence" value="ECO:0007669"/>
    <property type="project" value="UniProtKB-UniRule"/>
</dbReference>
<reference evidence="10 11" key="2">
    <citation type="journal article" date="2021" name="Curr. Genet.">
        <title>Genetic response to nitrogen starvation in the aggressive Eucalyptus foliar pathogen Teratosphaeria destructans.</title>
        <authorList>
            <person name="Havenga M."/>
            <person name="Wingfield B.D."/>
            <person name="Wingfield M.J."/>
            <person name="Dreyer L.L."/>
            <person name="Roets F."/>
            <person name="Aylward J."/>
        </authorList>
    </citation>
    <scope>NUCLEOTIDE SEQUENCE [LARGE SCALE GENOMIC DNA]</scope>
    <source>
        <strain evidence="10">CMW44962</strain>
    </source>
</reference>
<keyword evidence="4 7" id="KW-0547">Nucleotide-binding</keyword>
<dbReference type="EMBL" id="RIBY02001879">
    <property type="protein sequence ID" value="KAH9827433.1"/>
    <property type="molecule type" value="Genomic_DNA"/>
</dbReference>
<keyword evidence="6 7" id="KW-0175">Coiled coil</keyword>
<dbReference type="SUPFAM" id="SSF56112">
    <property type="entry name" value="Protein kinase-like (PK-like)"/>
    <property type="match status" value="1"/>
</dbReference>
<evidence type="ECO:0000313" key="10">
    <source>
        <dbReference type="EMBL" id="KAH9827433.1"/>
    </source>
</evidence>
<keyword evidence="5 7" id="KW-0067">ATP-binding</keyword>
<dbReference type="Gene3D" id="1.20.5.5160">
    <property type="match status" value="1"/>
</dbReference>